<dbReference type="EMBL" id="SJSL01000002">
    <property type="protein sequence ID" value="TCD01207.1"/>
    <property type="molecule type" value="Genomic_DNA"/>
</dbReference>
<accession>A0A4V2MLB2</accession>
<protein>
    <submittedName>
        <fullName evidence="1">Uncharacterized protein</fullName>
    </submittedName>
</protein>
<dbReference type="RefSeq" id="WP_131595899.1">
    <property type="nucleotide sequence ID" value="NZ_SJSL01000002.1"/>
</dbReference>
<sequence>MSLKPENIELSDKIMAGINKAVRNLVISSAANDEKLVVADKEGNIRHVPAKDLLATPSK</sequence>
<dbReference type="AlphaFoldDB" id="A0A4V2MLB2"/>
<dbReference type="OrthoDB" id="772614at2"/>
<gene>
    <name evidence="1" type="ORF">EZ437_10625</name>
</gene>
<keyword evidence="2" id="KW-1185">Reference proteome</keyword>
<dbReference type="Proteomes" id="UP000293347">
    <property type="component" value="Unassembled WGS sequence"/>
</dbReference>
<reference evidence="1 2" key="1">
    <citation type="submission" date="2019-02" db="EMBL/GenBank/DDBJ databases">
        <title>Pedobacter sp. RP-1-14 sp. nov., isolated from Arctic soil.</title>
        <authorList>
            <person name="Dahal R.H."/>
        </authorList>
    </citation>
    <scope>NUCLEOTIDE SEQUENCE [LARGE SCALE GENOMIC DNA]</scope>
    <source>
        <strain evidence="1 2">RP-1-14</strain>
    </source>
</reference>
<comment type="caution">
    <text evidence="1">The sequence shown here is derived from an EMBL/GenBank/DDBJ whole genome shotgun (WGS) entry which is preliminary data.</text>
</comment>
<evidence type="ECO:0000313" key="2">
    <source>
        <dbReference type="Proteomes" id="UP000293347"/>
    </source>
</evidence>
<organism evidence="1 2">
    <name type="scientific">Pedobacter psychroterrae</name>
    <dbReference type="NCBI Taxonomy" id="2530453"/>
    <lineage>
        <taxon>Bacteria</taxon>
        <taxon>Pseudomonadati</taxon>
        <taxon>Bacteroidota</taxon>
        <taxon>Sphingobacteriia</taxon>
        <taxon>Sphingobacteriales</taxon>
        <taxon>Sphingobacteriaceae</taxon>
        <taxon>Pedobacter</taxon>
    </lineage>
</organism>
<name>A0A4V2MLB2_9SPHI</name>
<evidence type="ECO:0000313" key="1">
    <source>
        <dbReference type="EMBL" id="TCD01207.1"/>
    </source>
</evidence>
<proteinExistence type="predicted"/>